<proteinExistence type="predicted"/>
<evidence type="ECO:0000313" key="1">
    <source>
        <dbReference type="EMBL" id="VDD28819.1"/>
    </source>
</evidence>
<organism evidence="1">
    <name type="scientific">Brassica oleracea</name>
    <name type="common">Wild cabbage</name>
    <dbReference type="NCBI Taxonomy" id="3712"/>
    <lineage>
        <taxon>Eukaryota</taxon>
        <taxon>Viridiplantae</taxon>
        <taxon>Streptophyta</taxon>
        <taxon>Embryophyta</taxon>
        <taxon>Tracheophyta</taxon>
        <taxon>Spermatophyta</taxon>
        <taxon>Magnoliopsida</taxon>
        <taxon>eudicotyledons</taxon>
        <taxon>Gunneridae</taxon>
        <taxon>Pentapetalae</taxon>
        <taxon>rosids</taxon>
        <taxon>malvids</taxon>
        <taxon>Brassicales</taxon>
        <taxon>Brassicaceae</taxon>
        <taxon>Brassiceae</taxon>
        <taxon>Brassica</taxon>
    </lineage>
</organism>
<accession>A0A3P6EBF6</accession>
<dbReference type="AlphaFoldDB" id="A0A3P6EBF6"/>
<name>A0A3P6EBF6_BRAOL</name>
<sequence>MPKQDDYKSYNGNHLVDDELKYNQEEQRKEQERLLSVITDEQIIF</sequence>
<reference evidence="1" key="1">
    <citation type="submission" date="2018-11" db="EMBL/GenBank/DDBJ databases">
        <authorList>
            <consortium name="Genoscope - CEA"/>
            <person name="William W."/>
        </authorList>
    </citation>
    <scope>NUCLEOTIDE SEQUENCE</scope>
</reference>
<gene>
    <name evidence="1" type="ORF">BOLC9T54142H</name>
</gene>
<dbReference type="EMBL" id="LR031875">
    <property type="protein sequence ID" value="VDD28819.1"/>
    <property type="molecule type" value="Genomic_DNA"/>
</dbReference>
<protein>
    <submittedName>
        <fullName evidence="1">Uncharacterized protein</fullName>
    </submittedName>
</protein>